<dbReference type="OrthoDB" id="19908at2759"/>
<evidence type="ECO:0000256" key="14">
    <source>
        <dbReference type="ARBA" id="ARBA00023328"/>
    </source>
</evidence>
<evidence type="ECO:0000256" key="17">
    <source>
        <dbReference type="SAM" id="Coils"/>
    </source>
</evidence>
<evidence type="ECO:0000256" key="9">
    <source>
        <dbReference type="ARBA" id="ARBA00022776"/>
    </source>
</evidence>
<keyword evidence="12" id="KW-0206">Cytoskeleton</keyword>
<keyword evidence="13" id="KW-0539">Nucleus</keyword>
<evidence type="ECO:0000256" key="12">
    <source>
        <dbReference type="ARBA" id="ARBA00023212"/>
    </source>
</evidence>
<dbReference type="PANTHER" id="PTHR28262">
    <property type="entry name" value="DASH COMPLEX SUBUNIT SPC19"/>
    <property type="match status" value="1"/>
</dbReference>
<comment type="similarity">
    <text evidence="4">Belongs to the DASH complex SPC19 family.</text>
</comment>
<evidence type="ECO:0000313" key="18">
    <source>
        <dbReference type="EMBL" id="EGV66700.1"/>
    </source>
</evidence>
<evidence type="ECO:0000256" key="15">
    <source>
        <dbReference type="ARBA" id="ARBA00032583"/>
    </source>
</evidence>
<keyword evidence="11" id="KW-0995">Kinetochore</keyword>
<name>G3AX66_CANTC</name>
<evidence type="ECO:0000256" key="11">
    <source>
        <dbReference type="ARBA" id="ARBA00022838"/>
    </source>
</evidence>
<dbReference type="HOGENOM" id="CLU_112993_1_0_1"/>
<keyword evidence="9" id="KW-0132">Cell division</keyword>
<dbReference type="GO" id="GO:0005876">
    <property type="term" value="C:spindle microtubule"/>
    <property type="evidence" value="ECO:0007669"/>
    <property type="project" value="InterPro"/>
</dbReference>
<gene>
    <name evidence="18" type="ORF">CANTEDRAFT_101074</name>
</gene>
<keyword evidence="8" id="KW-0493">Microtubule</keyword>
<dbReference type="GeneID" id="18245435"/>
<evidence type="ECO:0000256" key="13">
    <source>
        <dbReference type="ARBA" id="ARBA00023242"/>
    </source>
</evidence>
<comment type="subcellular location">
    <subcellularLocation>
        <location evidence="3">Chromosome</location>
        <location evidence="3">Centromere</location>
        <location evidence="3">Kinetochore</location>
    </subcellularLocation>
    <subcellularLocation>
        <location evidence="2">Cytoplasm</location>
        <location evidence="2">Cytoskeleton</location>
        <location evidence="2">Spindle</location>
    </subcellularLocation>
    <subcellularLocation>
        <location evidence="1">Nucleus</location>
    </subcellularLocation>
</comment>
<protein>
    <recommendedName>
        <fullName evidence="5">DASH complex subunit SPC19</fullName>
    </recommendedName>
    <alternativeName>
        <fullName evidence="15">Outer kinetochore protein SPC19</fullName>
    </alternativeName>
</protein>
<comment type="subunit">
    <text evidence="16">Component of the DASH complex consisting of ASK1, DAD1, DAD2, DAD3, DAD4, DAM1, DUO1, HSK3, SPC19 and SPC34, with a stoichiometry of one copy of each subunit per complex. Multiple DASH complexes oligomerize to form a ring that encircles spindle microtubules and organizes the rod-like NDC80 complexes of the outer kinetochore. DASH complex oligomerization strengthens microtubule attachments. On cytoplasmic microtubules, DASH complexes appear to form patches instead of rings.</text>
</comment>
<sequence length="169" mass="19515">MPQTPSANTNEYLLSCVSSLRASTQLLDKSIKVVDASTKDVHRLNKILKTDNVFGLVAESDLQHSIKTVQDELEPKVDALKHKYEQEVEKVRNRTNNLKNKIELQRVRLQTIRNSKGSHDVMNDKLLRLNFLRNKKSRLKFNLSRYQLEDQKNRLSAASTPQPMEEDSE</sequence>
<evidence type="ECO:0000256" key="2">
    <source>
        <dbReference type="ARBA" id="ARBA00004186"/>
    </source>
</evidence>
<keyword evidence="9" id="KW-0131">Cell cycle</keyword>
<keyword evidence="17" id="KW-0175">Coiled coil</keyword>
<reference evidence="18 19" key="1">
    <citation type="journal article" date="2011" name="Proc. Natl. Acad. Sci. U.S.A.">
        <title>Comparative genomics of xylose-fermenting fungi for enhanced biofuel production.</title>
        <authorList>
            <person name="Wohlbach D.J."/>
            <person name="Kuo A."/>
            <person name="Sato T.K."/>
            <person name="Potts K.M."/>
            <person name="Salamov A.A."/>
            <person name="LaButti K.M."/>
            <person name="Sun H."/>
            <person name="Clum A."/>
            <person name="Pangilinan J.L."/>
            <person name="Lindquist E.A."/>
            <person name="Lucas S."/>
            <person name="Lapidus A."/>
            <person name="Jin M."/>
            <person name="Gunawan C."/>
            <person name="Balan V."/>
            <person name="Dale B.E."/>
            <person name="Jeffries T.W."/>
            <person name="Zinkel R."/>
            <person name="Barry K.W."/>
            <person name="Grigoriev I.V."/>
            <person name="Gasch A.P."/>
        </authorList>
    </citation>
    <scope>NUCLEOTIDE SEQUENCE [LARGE SCALE GENOMIC DNA]</scope>
    <source>
        <strain evidence="19">ATCC 10573 / BCRC 21748 / CBS 615 / JCM 9827 / NBRC 10315 / NRRL Y-1498 / VKM Y-70</strain>
    </source>
</reference>
<dbReference type="InterPro" id="IPR013251">
    <property type="entry name" value="DASH_Spc19"/>
</dbReference>
<organism evidence="19">
    <name type="scientific">Candida tenuis (strain ATCC 10573 / BCRC 21748 / CBS 615 / JCM 9827 / NBRC 10315 / NRRL Y-1498 / VKM Y-70)</name>
    <name type="common">Yeast</name>
    <name type="synonym">Yamadazyma tenuis</name>
    <dbReference type="NCBI Taxonomy" id="590646"/>
    <lineage>
        <taxon>Eukaryota</taxon>
        <taxon>Fungi</taxon>
        <taxon>Dikarya</taxon>
        <taxon>Ascomycota</taxon>
        <taxon>Saccharomycotina</taxon>
        <taxon>Pichiomycetes</taxon>
        <taxon>Debaryomycetaceae</taxon>
        <taxon>Yamadazyma</taxon>
    </lineage>
</organism>
<keyword evidence="6" id="KW-0158">Chromosome</keyword>
<evidence type="ECO:0000313" key="19">
    <source>
        <dbReference type="Proteomes" id="UP000000707"/>
    </source>
</evidence>
<dbReference type="EMBL" id="GL996510">
    <property type="protein sequence ID" value="EGV66700.1"/>
    <property type="molecule type" value="Genomic_DNA"/>
</dbReference>
<dbReference type="GO" id="GO:0008608">
    <property type="term" value="P:attachment of spindle microtubules to kinetochore"/>
    <property type="evidence" value="ECO:0007669"/>
    <property type="project" value="InterPro"/>
</dbReference>
<dbReference type="KEGG" id="cten:18245435"/>
<evidence type="ECO:0000256" key="5">
    <source>
        <dbReference type="ARBA" id="ARBA00016329"/>
    </source>
</evidence>
<keyword evidence="14" id="KW-0137">Centromere</keyword>
<feature type="coiled-coil region" evidence="17">
    <location>
        <begin position="81"/>
        <end position="149"/>
    </location>
</feature>
<keyword evidence="10" id="KW-0159">Chromosome partition</keyword>
<dbReference type="STRING" id="590646.G3AX66"/>
<evidence type="ECO:0000256" key="7">
    <source>
        <dbReference type="ARBA" id="ARBA00022490"/>
    </source>
</evidence>
<proteinExistence type="inferred from homology"/>
<evidence type="ECO:0000256" key="6">
    <source>
        <dbReference type="ARBA" id="ARBA00022454"/>
    </source>
</evidence>
<dbReference type="Proteomes" id="UP000000707">
    <property type="component" value="Unassembled WGS sequence"/>
</dbReference>
<evidence type="ECO:0000256" key="16">
    <source>
        <dbReference type="ARBA" id="ARBA00046633"/>
    </source>
</evidence>
<dbReference type="Pfam" id="PF08287">
    <property type="entry name" value="DASH_Spc19"/>
    <property type="match status" value="1"/>
</dbReference>
<keyword evidence="7" id="KW-0963">Cytoplasm</keyword>
<dbReference type="eggNOG" id="ENOG502SDEQ">
    <property type="taxonomic scope" value="Eukaryota"/>
</dbReference>
<evidence type="ECO:0000256" key="8">
    <source>
        <dbReference type="ARBA" id="ARBA00022701"/>
    </source>
</evidence>
<evidence type="ECO:0000256" key="4">
    <source>
        <dbReference type="ARBA" id="ARBA00008952"/>
    </source>
</evidence>
<accession>G3AX66</accession>
<evidence type="ECO:0000256" key="3">
    <source>
        <dbReference type="ARBA" id="ARBA00004629"/>
    </source>
</evidence>
<evidence type="ECO:0000256" key="1">
    <source>
        <dbReference type="ARBA" id="ARBA00004123"/>
    </source>
</evidence>
<dbReference type="GO" id="GO:0042729">
    <property type="term" value="C:DASH complex"/>
    <property type="evidence" value="ECO:0007669"/>
    <property type="project" value="InterPro"/>
</dbReference>
<keyword evidence="19" id="KW-1185">Reference proteome</keyword>
<evidence type="ECO:0000256" key="10">
    <source>
        <dbReference type="ARBA" id="ARBA00022829"/>
    </source>
</evidence>
<dbReference type="AlphaFoldDB" id="G3AX66"/>
<dbReference type="PANTHER" id="PTHR28262:SF1">
    <property type="entry name" value="DASH COMPLEX SUBUNIT SPC19"/>
    <property type="match status" value="1"/>
</dbReference>
<keyword evidence="9" id="KW-0498">Mitosis</keyword>